<accession>A0AAN8JSE8</accession>
<dbReference type="Proteomes" id="UP001347796">
    <property type="component" value="Unassembled WGS sequence"/>
</dbReference>
<sequence length="142" mass="16608">MMMKLLICCICVVVYKQSFVDGLNSNLRIKKRDQIASKLLLLQQLAIHYDDRDGSQNKLSGDQNLMIYDRLASKMNRYDEDEIELKIKNILDIRNALDNRDVDGSKLGGFVQARNRIRRSVDDMIKRWQCPPPKCWKLGRLH</sequence>
<organism evidence="2 3">
    <name type="scientific">Patella caerulea</name>
    <name type="common">Rayed Mediterranean limpet</name>
    <dbReference type="NCBI Taxonomy" id="87958"/>
    <lineage>
        <taxon>Eukaryota</taxon>
        <taxon>Metazoa</taxon>
        <taxon>Spiralia</taxon>
        <taxon>Lophotrochozoa</taxon>
        <taxon>Mollusca</taxon>
        <taxon>Gastropoda</taxon>
        <taxon>Patellogastropoda</taxon>
        <taxon>Patelloidea</taxon>
        <taxon>Patellidae</taxon>
        <taxon>Patella</taxon>
    </lineage>
</organism>
<feature type="signal peptide" evidence="1">
    <location>
        <begin position="1"/>
        <end position="22"/>
    </location>
</feature>
<feature type="chain" id="PRO_5043017448" evidence="1">
    <location>
        <begin position="23"/>
        <end position="142"/>
    </location>
</feature>
<keyword evidence="3" id="KW-1185">Reference proteome</keyword>
<protein>
    <submittedName>
        <fullName evidence="2">Uncharacterized protein</fullName>
    </submittedName>
</protein>
<reference evidence="2 3" key="1">
    <citation type="submission" date="2024-01" db="EMBL/GenBank/DDBJ databases">
        <title>The genome of the rayed Mediterranean limpet Patella caerulea (Linnaeus, 1758).</title>
        <authorList>
            <person name="Anh-Thu Weber A."/>
            <person name="Halstead-Nussloch G."/>
        </authorList>
    </citation>
    <scope>NUCLEOTIDE SEQUENCE [LARGE SCALE GENOMIC DNA]</scope>
    <source>
        <strain evidence="2">AATW-2023a</strain>
        <tissue evidence="2">Whole specimen</tissue>
    </source>
</reference>
<comment type="caution">
    <text evidence="2">The sequence shown here is derived from an EMBL/GenBank/DDBJ whole genome shotgun (WGS) entry which is preliminary data.</text>
</comment>
<proteinExistence type="predicted"/>
<dbReference type="AlphaFoldDB" id="A0AAN8JSE8"/>
<dbReference type="EMBL" id="JAZGQO010000007">
    <property type="protein sequence ID" value="KAK6180695.1"/>
    <property type="molecule type" value="Genomic_DNA"/>
</dbReference>
<evidence type="ECO:0000313" key="2">
    <source>
        <dbReference type="EMBL" id="KAK6180695.1"/>
    </source>
</evidence>
<evidence type="ECO:0000313" key="3">
    <source>
        <dbReference type="Proteomes" id="UP001347796"/>
    </source>
</evidence>
<keyword evidence="1" id="KW-0732">Signal</keyword>
<evidence type="ECO:0000256" key="1">
    <source>
        <dbReference type="SAM" id="SignalP"/>
    </source>
</evidence>
<name>A0AAN8JSE8_PATCE</name>
<gene>
    <name evidence="2" type="ORF">SNE40_008698</name>
</gene>